<dbReference type="InterPro" id="IPR015943">
    <property type="entry name" value="WD40/YVTN_repeat-like_dom_sf"/>
</dbReference>
<reference evidence="3 4" key="1">
    <citation type="submission" date="2021-05" db="EMBL/GenBank/DDBJ databases">
        <title>A Polyphasic approach of four new species of the genus Ohtaekwangia: Ohtaekwangia histidinii sp. nov., Ohtaekwangia cretensis sp. nov., Ohtaekwangia indiensis sp. nov., Ohtaekwangia reichenbachii sp. nov. from diverse environment.</title>
        <authorList>
            <person name="Octaviana S."/>
        </authorList>
    </citation>
    <scope>NUCLEOTIDE SEQUENCE [LARGE SCALE GENOMIC DNA]</scope>
    <source>
        <strain evidence="3 4">PWU4</strain>
    </source>
</reference>
<evidence type="ECO:0000256" key="1">
    <source>
        <dbReference type="SAM" id="SignalP"/>
    </source>
</evidence>
<evidence type="ECO:0000259" key="2">
    <source>
        <dbReference type="Pfam" id="PF13360"/>
    </source>
</evidence>
<dbReference type="Gene3D" id="2.130.10.10">
    <property type="entry name" value="YVTN repeat-like/Quinoprotein amine dehydrogenase"/>
    <property type="match status" value="1"/>
</dbReference>
<dbReference type="PANTHER" id="PTHR34512">
    <property type="entry name" value="CELL SURFACE PROTEIN"/>
    <property type="match status" value="1"/>
</dbReference>
<dbReference type="Proteomes" id="UP001319200">
    <property type="component" value="Unassembled WGS sequence"/>
</dbReference>
<name>A0AAP2GMY8_9BACT</name>
<evidence type="ECO:0000313" key="4">
    <source>
        <dbReference type="Proteomes" id="UP001319200"/>
    </source>
</evidence>
<comment type="caution">
    <text evidence="3">The sequence shown here is derived from an EMBL/GenBank/DDBJ whole genome shotgun (WGS) entry which is preliminary data.</text>
</comment>
<dbReference type="Pfam" id="PF13360">
    <property type="entry name" value="PQQ_2"/>
    <property type="match status" value="1"/>
</dbReference>
<feature type="domain" description="Pyrrolo-quinoline quinone repeat" evidence="2">
    <location>
        <begin position="18"/>
        <end position="342"/>
    </location>
</feature>
<dbReference type="EMBL" id="JAHESF010000004">
    <property type="protein sequence ID" value="MBT1696325.1"/>
    <property type="molecule type" value="Genomic_DNA"/>
</dbReference>
<dbReference type="SUPFAM" id="SSF50998">
    <property type="entry name" value="Quinoprotein alcohol dehydrogenase-like"/>
    <property type="match status" value="1"/>
</dbReference>
<dbReference type="InterPro" id="IPR002372">
    <property type="entry name" value="PQQ_rpt_dom"/>
</dbReference>
<dbReference type="AlphaFoldDB" id="A0AAP2GMY8"/>
<sequence>MKKITRTFLLAVMCTYAVAVFAQPKTAPAWSAKFKSPINWQRVHSLGYLIVSTNDGLYGVNPGDGKILWENKNYPALSADRFQEVDGTEFVSISFLTDKSSTIPMQAIIEVVGGKVLFDSQKEQIGVLSRHVLPSSGRLLVIGVRPNTLSASLFMYEIASGKQLWANDDLFKADQAGGKGLLGKLQAMGQQLSNLQSLTSEPVELQDQSMIITHPNYVIRLNSGDGKVLWKNSIQPSKRGQVYFSPFKKNVVYIGTEVESETGSGFTTTSSSNNKEPQKFYTNLYYAFDLASGNALWKEPAKENDKLNQVIMHEKGIIICPRSSQKPTINLVDYETGKTMWGNKGKGVKAQGSVVSYITTEKGILITTAFDNAWNNKAEEYYLNLLDPNTGTLKFEKSVKLKGDLVRSEMVPKGLLFITTREVNILDTNTGSLLWGNSIEAGTSLTGEKVRPFPTGSKGDKLYVFSSKEDGLFEIDKTTGIFRKMTSTKVEFGGKELPKAIDVVADGVLLYSDQNVLKFGFDGLLKYSKYYPAPRQPALVRALLMAEAVRAAYIGAAASAYSAAFAQASAQTNDAAGKAMGQELSKGFGQLGQAGFAYSSRALKEFNARYKASQNTPNFVMMMTTQEKKGNQLIQVNKTNGEVASAVDIKNDKEPEYDVDQIFNYIYYRPTAAEIVCYKL</sequence>
<feature type="signal peptide" evidence="1">
    <location>
        <begin position="1"/>
        <end position="22"/>
    </location>
</feature>
<protein>
    <submittedName>
        <fullName evidence="3">PQQ-binding-like beta-propeller repeat protein</fullName>
    </submittedName>
</protein>
<dbReference type="InterPro" id="IPR011047">
    <property type="entry name" value="Quinoprotein_ADH-like_sf"/>
</dbReference>
<keyword evidence="1" id="KW-0732">Signal</keyword>
<feature type="chain" id="PRO_5042953892" evidence="1">
    <location>
        <begin position="23"/>
        <end position="680"/>
    </location>
</feature>
<organism evidence="3 4">
    <name type="scientific">Chryseosolibacter histidini</name>
    <dbReference type="NCBI Taxonomy" id="2782349"/>
    <lineage>
        <taxon>Bacteria</taxon>
        <taxon>Pseudomonadati</taxon>
        <taxon>Bacteroidota</taxon>
        <taxon>Cytophagia</taxon>
        <taxon>Cytophagales</taxon>
        <taxon>Chryseotaleaceae</taxon>
        <taxon>Chryseosolibacter</taxon>
    </lineage>
</organism>
<evidence type="ECO:0000313" key="3">
    <source>
        <dbReference type="EMBL" id="MBT1696325.1"/>
    </source>
</evidence>
<keyword evidence="4" id="KW-1185">Reference proteome</keyword>
<accession>A0AAP2GMY8</accession>
<proteinExistence type="predicted"/>
<gene>
    <name evidence="3" type="ORF">KK083_05525</name>
</gene>
<dbReference type="PANTHER" id="PTHR34512:SF30">
    <property type="entry name" value="OUTER MEMBRANE PROTEIN ASSEMBLY FACTOR BAMB"/>
    <property type="match status" value="1"/>
</dbReference>
<dbReference type="RefSeq" id="WP_254161546.1">
    <property type="nucleotide sequence ID" value="NZ_JAHESF010000004.1"/>
</dbReference>